<reference evidence="7" key="1">
    <citation type="submission" date="2014-04" db="EMBL/GenBank/DDBJ databases">
        <title>Evolutionary Origins and Diversification of the Mycorrhizal Mutualists.</title>
        <authorList>
            <consortium name="DOE Joint Genome Institute"/>
            <consortium name="Mycorrhizal Genomics Consortium"/>
            <person name="Kohler A."/>
            <person name="Kuo A."/>
            <person name="Nagy L.G."/>
            <person name="Floudas D."/>
            <person name="Copeland A."/>
            <person name="Barry K.W."/>
            <person name="Cichocki N."/>
            <person name="Veneault-Fourrey C."/>
            <person name="LaButti K."/>
            <person name="Lindquist E.A."/>
            <person name="Lipzen A."/>
            <person name="Lundell T."/>
            <person name="Morin E."/>
            <person name="Murat C."/>
            <person name="Riley R."/>
            <person name="Ohm R."/>
            <person name="Sun H."/>
            <person name="Tunlid A."/>
            <person name="Henrissat B."/>
            <person name="Grigoriev I.V."/>
            <person name="Hibbett D.S."/>
            <person name="Martin F."/>
        </authorList>
    </citation>
    <scope>NUCLEOTIDE SEQUENCE [LARGE SCALE GENOMIC DNA]</scope>
    <source>
        <strain evidence="7">FD-334 SS-4</strain>
    </source>
</reference>
<dbReference type="AlphaFoldDB" id="A0A0D2NZY3"/>
<feature type="domain" description="Protein kinase" evidence="5">
    <location>
        <begin position="1"/>
        <end position="224"/>
    </location>
</feature>
<keyword evidence="2" id="KW-0547">Nucleotide-binding</keyword>
<dbReference type="SUPFAM" id="SSF56112">
    <property type="entry name" value="Protein kinase-like (PK-like)"/>
    <property type="match status" value="1"/>
</dbReference>
<evidence type="ECO:0000256" key="1">
    <source>
        <dbReference type="ARBA" id="ARBA00022679"/>
    </source>
</evidence>
<keyword evidence="4" id="KW-0067">ATP-binding</keyword>
<evidence type="ECO:0000256" key="3">
    <source>
        <dbReference type="ARBA" id="ARBA00022777"/>
    </source>
</evidence>
<organism evidence="6 7">
    <name type="scientific">Hypholoma sublateritium (strain FD-334 SS-4)</name>
    <dbReference type="NCBI Taxonomy" id="945553"/>
    <lineage>
        <taxon>Eukaryota</taxon>
        <taxon>Fungi</taxon>
        <taxon>Dikarya</taxon>
        <taxon>Basidiomycota</taxon>
        <taxon>Agaricomycotina</taxon>
        <taxon>Agaricomycetes</taxon>
        <taxon>Agaricomycetidae</taxon>
        <taxon>Agaricales</taxon>
        <taxon>Agaricineae</taxon>
        <taxon>Strophariaceae</taxon>
        <taxon>Hypholoma</taxon>
    </lineage>
</organism>
<dbReference type="OrthoDB" id="4062651at2759"/>
<dbReference type="InterPro" id="IPR011009">
    <property type="entry name" value="Kinase-like_dom_sf"/>
</dbReference>
<dbReference type="Proteomes" id="UP000054270">
    <property type="component" value="Unassembled WGS sequence"/>
</dbReference>
<keyword evidence="3" id="KW-0418">Kinase</keyword>
<dbReference type="OMA" id="CAFERTE"/>
<dbReference type="InterPro" id="IPR001245">
    <property type="entry name" value="Ser-Thr/Tyr_kinase_cat_dom"/>
</dbReference>
<dbReference type="STRING" id="945553.A0A0D2NZY3"/>
<name>A0A0D2NZY3_HYPSF</name>
<dbReference type="PANTHER" id="PTHR44329:SF288">
    <property type="entry name" value="MITOGEN-ACTIVATED PROTEIN KINASE KINASE KINASE 20"/>
    <property type="match status" value="1"/>
</dbReference>
<dbReference type="PIRSF" id="PIRSF000654">
    <property type="entry name" value="Integrin-linked_kinase"/>
    <property type="match status" value="1"/>
</dbReference>
<evidence type="ECO:0000313" key="6">
    <source>
        <dbReference type="EMBL" id="KJA22041.1"/>
    </source>
</evidence>
<gene>
    <name evidence="6" type="ORF">HYPSUDRAFT_186740</name>
</gene>
<keyword evidence="7" id="KW-1185">Reference proteome</keyword>
<evidence type="ECO:0000259" key="5">
    <source>
        <dbReference type="PROSITE" id="PS50011"/>
    </source>
</evidence>
<dbReference type="GO" id="GO:0004674">
    <property type="term" value="F:protein serine/threonine kinase activity"/>
    <property type="evidence" value="ECO:0007669"/>
    <property type="project" value="TreeGrafter"/>
</dbReference>
<evidence type="ECO:0000313" key="7">
    <source>
        <dbReference type="Proteomes" id="UP000054270"/>
    </source>
</evidence>
<sequence length="227" mass="25875">MELLGSHPNILQVIGSSTYQGVPCLVLPWMYNGTIVEYILSKSNAPSAQTLCRKKLVRFFLLNIWFLVNNNDFIRRGTLRESNILVSENGDAVIADFGLSAFTECRSYWNFPIGYNTDDSGKSGAGTLRWMAPELFIPEDFDRSAALPTFESEVFAFGMTIYEIYSGRIPHYEDNICLVISNITKGNRPQRPAGLPDHIWRLIQKCWAHQPAVRLTIEAIHMRLRRE</sequence>
<accession>A0A0D2NZY3</accession>
<proteinExistence type="predicted"/>
<evidence type="ECO:0000256" key="2">
    <source>
        <dbReference type="ARBA" id="ARBA00022741"/>
    </source>
</evidence>
<evidence type="ECO:0000256" key="4">
    <source>
        <dbReference type="ARBA" id="ARBA00022840"/>
    </source>
</evidence>
<dbReference type="Gene3D" id="1.10.510.10">
    <property type="entry name" value="Transferase(Phosphotransferase) domain 1"/>
    <property type="match status" value="1"/>
</dbReference>
<keyword evidence="1" id="KW-0808">Transferase</keyword>
<dbReference type="Pfam" id="PF07714">
    <property type="entry name" value="PK_Tyr_Ser-Thr"/>
    <property type="match status" value="1"/>
</dbReference>
<dbReference type="GO" id="GO:0005524">
    <property type="term" value="F:ATP binding"/>
    <property type="evidence" value="ECO:0007669"/>
    <property type="project" value="UniProtKB-KW"/>
</dbReference>
<protein>
    <recommendedName>
        <fullName evidence="5">Protein kinase domain-containing protein</fullName>
    </recommendedName>
</protein>
<dbReference type="InterPro" id="IPR051681">
    <property type="entry name" value="Ser/Thr_Kinases-Pseudokinases"/>
</dbReference>
<dbReference type="PROSITE" id="PS50011">
    <property type="entry name" value="PROTEIN_KINASE_DOM"/>
    <property type="match status" value="1"/>
</dbReference>
<dbReference type="InterPro" id="IPR000719">
    <property type="entry name" value="Prot_kinase_dom"/>
</dbReference>
<dbReference type="PANTHER" id="PTHR44329">
    <property type="entry name" value="SERINE/THREONINE-PROTEIN KINASE TNNI3K-RELATED"/>
    <property type="match status" value="1"/>
</dbReference>
<dbReference type="EMBL" id="KN817553">
    <property type="protein sequence ID" value="KJA22041.1"/>
    <property type="molecule type" value="Genomic_DNA"/>
</dbReference>